<dbReference type="Proteomes" id="UP000559256">
    <property type="component" value="Unassembled WGS sequence"/>
</dbReference>
<name>A0A8H5GE91_9AGAR</name>
<proteinExistence type="inferred from homology"/>
<accession>A0A8H5GE91</accession>
<dbReference type="AlphaFoldDB" id="A0A8H5GE91"/>
<dbReference type="SUPFAM" id="SSF51735">
    <property type="entry name" value="NAD(P)-binding Rossmann-fold domains"/>
    <property type="match status" value="1"/>
</dbReference>
<dbReference type="PANTHER" id="PTHR43157:SF31">
    <property type="entry name" value="PHOSPHATIDYLINOSITOL-GLYCAN BIOSYNTHESIS CLASS F PROTEIN"/>
    <property type="match status" value="1"/>
</dbReference>
<evidence type="ECO:0000313" key="4">
    <source>
        <dbReference type="Proteomes" id="UP000559256"/>
    </source>
</evidence>
<dbReference type="InterPro" id="IPR002347">
    <property type="entry name" value="SDR_fam"/>
</dbReference>
<evidence type="ECO:0000256" key="2">
    <source>
        <dbReference type="RuleBase" id="RU000363"/>
    </source>
</evidence>
<evidence type="ECO:0000313" key="3">
    <source>
        <dbReference type="EMBL" id="KAF5363160.1"/>
    </source>
</evidence>
<organism evidence="3 4">
    <name type="scientific">Tetrapyrgos nigripes</name>
    <dbReference type="NCBI Taxonomy" id="182062"/>
    <lineage>
        <taxon>Eukaryota</taxon>
        <taxon>Fungi</taxon>
        <taxon>Dikarya</taxon>
        <taxon>Basidiomycota</taxon>
        <taxon>Agaricomycotina</taxon>
        <taxon>Agaricomycetes</taxon>
        <taxon>Agaricomycetidae</taxon>
        <taxon>Agaricales</taxon>
        <taxon>Marasmiineae</taxon>
        <taxon>Marasmiaceae</taxon>
        <taxon>Tetrapyrgos</taxon>
    </lineage>
</organism>
<comment type="similarity">
    <text evidence="2">Belongs to the short-chain dehydrogenases/reductases (SDR) family.</text>
</comment>
<evidence type="ECO:0008006" key="5">
    <source>
        <dbReference type="Google" id="ProtNLM"/>
    </source>
</evidence>
<dbReference type="Pfam" id="PF00106">
    <property type="entry name" value="adh_short"/>
    <property type="match status" value="1"/>
</dbReference>
<dbReference type="GO" id="GO:0016491">
    <property type="term" value="F:oxidoreductase activity"/>
    <property type="evidence" value="ECO:0007669"/>
    <property type="project" value="UniProtKB-KW"/>
</dbReference>
<comment type="caution">
    <text evidence="3">The sequence shown here is derived from an EMBL/GenBank/DDBJ whole genome shotgun (WGS) entry which is preliminary data.</text>
</comment>
<keyword evidence="4" id="KW-1185">Reference proteome</keyword>
<dbReference type="PANTHER" id="PTHR43157">
    <property type="entry name" value="PHOSPHATIDYLINOSITOL-GLYCAN BIOSYNTHESIS CLASS F PROTEIN-RELATED"/>
    <property type="match status" value="1"/>
</dbReference>
<sequence length="330" mass="36511">MPPYAAPSTTFNPTKDFPSKLKGKVVLVTGSSSGIGFASLQHFSRMGAKVYMAVPDEERTSEALECVEKEGREPGCGEVIWHELDLKDPRTAKSSALRFMEKEEKLDVLINNAALISDNGKPQLNADGVQDNMAINYLGPLVFTQTLLPLLEKTAINGDDVRIVNVGSAGHKDVTYLDYSSKDAWNYKFRFTLLPTLSRYTYSKLAVHLWTNHLKKRLAANDSKVMVLVVHPGAILSDGAIRNLQTLPFPSFWIWLLGKFMYPQEQGAFTTVFAACAPRDDPHIAAPGTYICPPNVADPQGKAALDESKQVELFEFTRNLLDEIGVEVTF</sequence>
<keyword evidence="1" id="KW-0560">Oxidoreductase</keyword>
<dbReference type="InterPro" id="IPR036291">
    <property type="entry name" value="NAD(P)-bd_dom_sf"/>
</dbReference>
<dbReference type="PRINTS" id="PR00081">
    <property type="entry name" value="GDHRDH"/>
</dbReference>
<dbReference type="Gene3D" id="3.40.50.720">
    <property type="entry name" value="NAD(P)-binding Rossmann-like Domain"/>
    <property type="match status" value="1"/>
</dbReference>
<dbReference type="PRINTS" id="PR00080">
    <property type="entry name" value="SDRFAMILY"/>
</dbReference>
<evidence type="ECO:0000256" key="1">
    <source>
        <dbReference type="ARBA" id="ARBA00023002"/>
    </source>
</evidence>
<reference evidence="3 4" key="1">
    <citation type="journal article" date="2020" name="ISME J.">
        <title>Uncovering the hidden diversity of litter-decomposition mechanisms in mushroom-forming fungi.</title>
        <authorList>
            <person name="Floudas D."/>
            <person name="Bentzer J."/>
            <person name="Ahren D."/>
            <person name="Johansson T."/>
            <person name="Persson P."/>
            <person name="Tunlid A."/>
        </authorList>
    </citation>
    <scope>NUCLEOTIDE SEQUENCE [LARGE SCALE GENOMIC DNA]</scope>
    <source>
        <strain evidence="3 4">CBS 291.85</strain>
    </source>
</reference>
<protein>
    <recommendedName>
        <fullName evidence="5">NAD(P)-binding protein</fullName>
    </recommendedName>
</protein>
<gene>
    <name evidence="3" type="ORF">D9758_008347</name>
</gene>
<dbReference type="EMBL" id="JAACJM010000034">
    <property type="protein sequence ID" value="KAF5363160.1"/>
    <property type="molecule type" value="Genomic_DNA"/>
</dbReference>
<dbReference type="OrthoDB" id="191139at2759"/>